<dbReference type="InterPro" id="IPR008254">
    <property type="entry name" value="Flavodoxin/NO_synth"/>
</dbReference>
<dbReference type="Pfam" id="PF00258">
    <property type="entry name" value="Flavodoxin_1"/>
    <property type="match status" value="1"/>
</dbReference>
<dbReference type="EMBL" id="JAFBDQ010000002">
    <property type="protein sequence ID" value="MBM7555668.1"/>
    <property type="molecule type" value="Genomic_DNA"/>
</dbReference>
<keyword evidence="4" id="KW-1185">Reference proteome</keyword>
<gene>
    <name evidence="3" type="ORF">JOC47_000493</name>
</gene>
<dbReference type="PANTHER" id="PTHR43717">
    <property type="entry name" value="ANAEROBIC NITRIC OXIDE REDUCTASE FLAVORUBREDOXIN"/>
    <property type="match status" value="1"/>
</dbReference>
<feature type="domain" description="Flavodoxin-like" evidence="2">
    <location>
        <begin position="252"/>
        <end position="391"/>
    </location>
</feature>
<name>A0A939BNQ8_9FIRM</name>
<dbReference type="PANTHER" id="PTHR43717:SF1">
    <property type="entry name" value="ANAEROBIC NITRIC OXIDE REDUCTASE FLAVORUBREDOXIN"/>
    <property type="match status" value="1"/>
</dbReference>
<dbReference type="InterPro" id="IPR001279">
    <property type="entry name" value="Metallo-B-lactamas"/>
</dbReference>
<evidence type="ECO:0000256" key="1">
    <source>
        <dbReference type="ARBA" id="ARBA00007121"/>
    </source>
</evidence>
<dbReference type="SUPFAM" id="SSF52218">
    <property type="entry name" value="Flavoproteins"/>
    <property type="match status" value="1"/>
</dbReference>
<dbReference type="InterPro" id="IPR029039">
    <property type="entry name" value="Flavoprotein-like_sf"/>
</dbReference>
<dbReference type="InterPro" id="IPR045761">
    <property type="entry name" value="ODP_dom"/>
</dbReference>
<dbReference type="InterPro" id="IPR036866">
    <property type="entry name" value="RibonucZ/Hydroxyglut_hydro"/>
</dbReference>
<proteinExistence type="inferred from homology"/>
<dbReference type="PROSITE" id="PS50902">
    <property type="entry name" value="FLAVODOXIN_LIKE"/>
    <property type="match status" value="1"/>
</dbReference>
<dbReference type="CDD" id="cd07709">
    <property type="entry name" value="flavodiiron_proteins_MBL-fold"/>
    <property type="match status" value="1"/>
</dbReference>
<dbReference type="GO" id="GO:0046872">
    <property type="term" value="F:metal ion binding"/>
    <property type="evidence" value="ECO:0007669"/>
    <property type="project" value="InterPro"/>
</dbReference>
<dbReference type="GO" id="GO:0009055">
    <property type="term" value="F:electron transfer activity"/>
    <property type="evidence" value="ECO:0007669"/>
    <property type="project" value="InterPro"/>
</dbReference>
<dbReference type="Gene3D" id="3.60.15.10">
    <property type="entry name" value="Ribonuclease Z/Hydroxyacylglutathione hydrolase-like"/>
    <property type="match status" value="1"/>
</dbReference>
<dbReference type="Proteomes" id="UP000774000">
    <property type="component" value="Unassembled WGS sequence"/>
</dbReference>
<reference evidence="3" key="1">
    <citation type="submission" date="2021-01" db="EMBL/GenBank/DDBJ databases">
        <title>Genomic Encyclopedia of Type Strains, Phase IV (KMG-IV): sequencing the most valuable type-strain genomes for metagenomic binning, comparative biology and taxonomic classification.</title>
        <authorList>
            <person name="Goeker M."/>
        </authorList>
    </citation>
    <scope>NUCLEOTIDE SEQUENCE</scope>
    <source>
        <strain evidence="3">DSM 23230</strain>
    </source>
</reference>
<dbReference type="Gene3D" id="3.40.50.360">
    <property type="match status" value="1"/>
</dbReference>
<sequence>MSNVVPIVDDVYWIGVNDRTTELFEAIWPLPDGVSYNSYLIDDDEVAVIDTVKETHIDSYLQNIKDTLGGRHPDYLIINHIEPDHSGAIKAFKEAFPEIQIVGNQKTMNLLEDFYEIEDNHVVVSDRDTIDLGEHQLNFHLTPMVHWPETMMTYEEKTGTLFSGDAFGGFGTLDGGIFDDEVNIKHYESEIRRYYSNIVGKYSPMVQKAISKLSDLEIEIIASTHGPVWRDNPERIISDYDRWSKQEKEKGVVMVYGSMYGNTQKIVEEIARNLATEGIKNIKVYNISKTHVSHIINDIWKYEGLILGSCTYNMGIFPKMDYLLRILENKNIRNHTLGIFGSYSWSGGAVSRLEEFADNLNYEPVNPTVEIKCSATEEDFADCAELAKNVAQQLKE</sequence>
<accession>A0A939BNQ8</accession>
<dbReference type="InterPro" id="IPR016440">
    <property type="entry name" value="Rubredoxin-O_OxRdtase"/>
</dbReference>
<dbReference type="GO" id="GO:0010181">
    <property type="term" value="F:FMN binding"/>
    <property type="evidence" value="ECO:0007669"/>
    <property type="project" value="InterPro"/>
</dbReference>
<dbReference type="AlphaFoldDB" id="A0A939BNQ8"/>
<protein>
    <submittedName>
        <fullName evidence="3">Flavorubredoxin</fullName>
    </submittedName>
</protein>
<dbReference type="GO" id="GO:0016651">
    <property type="term" value="F:oxidoreductase activity, acting on NAD(P)H"/>
    <property type="evidence" value="ECO:0007669"/>
    <property type="project" value="UniProtKB-ARBA"/>
</dbReference>
<evidence type="ECO:0000259" key="2">
    <source>
        <dbReference type="PROSITE" id="PS50902"/>
    </source>
</evidence>
<dbReference type="PIRSF" id="PIRSF005243">
    <property type="entry name" value="ROO"/>
    <property type="match status" value="1"/>
</dbReference>
<dbReference type="RefSeq" id="WP_204700391.1">
    <property type="nucleotide sequence ID" value="NZ_JAFBDQ010000002.1"/>
</dbReference>
<organism evidence="3 4">
    <name type="scientific">Halanaerobacter jeridensis</name>
    <dbReference type="NCBI Taxonomy" id="706427"/>
    <lineage>
        <taxon>Bacteria</taxon>
        <taxon>Bacillati</taxon>
        <taxon>Bacillota</taxon>
        <taxon>Clostridia</taxon>
        <taxon>Halanaerobiales</taxon>
        <taxon>Halobacteroidaceae</taxon>
        <taxon>Halanaerobacter</taxon>
    </lineage>
</organism>
<dbReference type="Pfam" id="PF19583">
    <property type="entry name" value="ODP"/>
    <property type="match status" value="1"/>
</dbReference>
<comment type="caution">
    <text evidence="3">The sequence shown here is derived from an EMBL/GenBank/DDBJ whole genome shotgun (WGS) entry which is preliminary data.</text>
</comment>
<dbReference type="SUPFAM" id="SSF56281">
    <property type="entry name" value="Metallo-hydrolase/oxidoreductase"/>
    <property type="match status" value="1"/>
</dbReference>
<dbReference type="SMART" id="SM00849">
    <property type="entry name" value="Lactamase_B"/>
    <property type="match status" value="1"/>
</dbReference>
<evidence type="ECO:0000313" key="3">
    <source>
        <dbReference type="EMBL" id="MBM7555668.1"/>
    </source>
</evidence>
<comment type="similarity">
    <text evidence="1">In the N-terminal section; belongs to the zinc metallo-hydrolase group 3 family.</text>
</comment>
<evidence type="ECO:0000313" key="4">
    <source>
        <dbReference type="Proteomes" id="UP000774000"/>
    </source>
</evidence>